<evidence type="ECO:0000256" key="9">
    <source>
        <dbReference type="SAM" id="SignalP"/>
    </source>
</evidence>
<evidence type="ECO:0000256" key="2">
    <source>
        <dbReference type="ARBA" id="ARBA00009918"/>
    </source>
</evidence>
<comment type="similarity">
    <text evidence="2 7">Belongs to the OS-9 family.</text>
</comment>
<evidence type="ECO:0000256" key="5">
    <source>
        <dbReference type="ARBA" id="ARBA00022824"/>
    </source>
</evidence>
<evidence type="ECO:0000256" key="7">
    <source>
        <dbReference type="RuleBase" id="RU369099"/>
    </source>
</evidence>
<protein>
    <recommendedName>
        <fullName evidence="7">Endoplasmic reticulum lectin</fullName>
    </recommendedName>
    <alternativeName>
        <fullName evidence="7">Protein OS-9 homolog</fullName>
    </alternativeName>
</protein>
<feature type="chain" id="PRO_5019014068" description="Endoplasmic reticulum lectin" evidence="9">
    <location>
        <begin position="18"/>
        <end position="557"/>
    </location>
</feature>
<dbReference type="InterPro" id="IPR012913">
    <property type="entry name" value="OS9-like_dom"/>
</dbReference>
<dbReference type="GO" id="GO:0030970">
    <property type="term" value="P:retrograde protein transport, ER to cytosol"/>
    <property type="evidence" value="ECO:0007669"/>
    <property type="project" value="TreeGrafter"/>
</dbReference>
<dbReference type="GO" id="GO:0030246">
    <property type="term" value="F:carbohydrate binding"/>
    <property type="evidence" value="ECO:0007669"/>
    <property type="project" value="UniProtKB-UniRule"/>
</dbReference>
<sequence>MPRLSFILLAGLQLTAARQPSFSIHDDLLAYPQFEIVFSDTPIPESEALSLVERGHPTYSADFSSQADLTSQIRESAAADAGHDTEDGASQVSETYEIMNFPPSKYLCSIPVLAPPEAQNQTATDIAKAEEARELARAAQHGWELMDGLKGQCLYFMSGWWSYSFCYGKEIVQFHALPTGMKPGVPPVRDPQSLDYVLGRVPEIEDGQRHKSNPNRREAKTIDNQKVMEDTPATTEGNTSPHSLQPPPNSELAVKDHQRYLVQRLDGGTICDLTGRERTIEVQYHCHPGALGDRIGWIKEVTTCTYLMVVHTPRLCEDVAFMPPKEGRAHPIACHPIEDGTKVAENNLLGARGKEAGESIIAAGTAAAGHVAEIIMGAASGVKDNLKGVADSEQKQHKDAGLSIGGVVIGGRTMLEDGARLPPPRNHGRLSTHGETIRQILAKGEGKHQIEAMTREQLQKLELDPKTIEALRKQVQELAGNDEWALEVVEVPGEIAEIRGIVGRDDDPDQQQYVQEKRPGEEGRAKTGKKKKGSEQEQHDDDTEEGSEETFKGKDGA</sequence>
<dbReference type="SUPFAM" id="SSF50911">
    <property type="entry name" value="Mannose 6-phosphate receptor domain"/>
    <property type="match status" value="1"/>
</dbReference>
<dbReference type="Pfam" id="PF07915">
    <property type="entry name" value="PRKCSH"/>
    <property type="match status" value="1"/>
</dbReference>
<comment type="subcellular location">
    <subcellularLocation>
        <location evidence="1 7">Endoplasmic reticulum membrane</location>
        <topology evidence="1 7">Peripheral membrane protein</topology>
        <orientation evidence="1 7">Lumenal side</orientation>
    </subcellularLocation>
</comment>
<feature type="signal peptide" evidence="9">
    <location>
        <begin position="1"/>
        <end position="17"/>
    </location>
</feature>
<dbReference type="Proteomes" id="UP000275385">
    <property type="component" value="Unassembled WGS sequence"/>
</dbReference>
<dbReference type="OrthoDB" id="448954at2759"/>
<evidence type="ECO:0000256" key="6">
    <source>
        <dbReference type="ARBA" id="ARBA00023157"/>
    </source>
</evidence>
<organism evidence="11 12">
    <name type="scientific">Coniochaeta pulveracea</name>
    <dbReference type="NCBI Taxonomy" id="177199"/>
    <lineage>
        <taxon>Eukaryota</taxon>
        <taxon>Fungi</taxon>
        <taxon>Dikarya</taxon>
        <taxon>Ascomycota</taxon>
        <taxon>Pezizomycotina</taxon>
        <taxon>Sordariomycetes</taxon>
        <taxon>Sordariomycetidae</taxon>
        <taxon>Coniochaetales</taxon>
        <taxon>Coniochaetaceae</taxon>
        <taxon>Coniochaeta</taxon>
    </lineage>
</organism>
<dbReference type="InterPro" id="IPR009011">
    <property type="entry name" value="Man6P_isomerase_rcpt-bd_dom_sf"/>
</dbReference>
<feature type="compositionally biased region" description="Acidic residues" evidence="8">
    <location>
        <begin position="538"/>
        <end position="548"/>
    </location>
</feature>
<keyword evidence="6" id="KW-1015">Disulfide bond</keyword>
<evidence type="ECO:0000256" key="1">
    <source>
        <dbReference type="ARBA" id="ARBA00004367"/>
    </source>
</evidence>
<dbReference type="GO" id="GO:0030968">
    <property type="term" value="P:endoplasmic reticulum unfolded protein response"/>
    <property type="evidence" value="ECO:0007669"/>
    <property type="project" value="UniProtKB-UniRule"/>
</dbReference>
<dbReference type="InterPro" id="IPR044865">
    <property type="entry name" value="MRH_dom"/>
</dbReference>
<evidence type="ECO:0000256" key="4">
    <source>
        <dbReference type="ARBA" id="ARBA00022734"/>
    </source>
</evidence>
<accession>A0A420Y068</accession>
<evidence type="ECO:0000313" key="12">
    <source>
        <dbReference type="Proteomes" id="UP000275385"/>
    </source>
</evidence>
<keyword evidence="12" id="KW-1185">Reference proteome</keyword>
<comment type="caution">
    <text evidence="11">The sequence shown here is derived from an EMBL/GenBank/DDBJ whole genome shotgun (WGS) entry which is preliminary data.</text>
</comment>
<reference evidence="11 12" key="1">
    <citation type="submission" date="2018-08" db="EMBL/GenBank/DDBJ databases">
        <title>Draft genome of the lignicolous fungus Coniochaeta pulveracea.</title>
        <authorList>
            <person name="Borstlap C.J."/>
            <person name="De Witt R.N."/>
            <person name="Botha A."/>
            <person name="Volschenk H."/>
        </authorList>
    </citation>
    <scope>NUCLEOTIDE SEQUENCE [LARGE SCALE GENOMIC DNA]</scope>
    <source>
        <strain evidence="11 12">CAB683</strain>
    </source>
</reference>
<dbReference type="STRING" id="177199.A0A420Y068"/>
<feature type="region of interest" description="Disordered" evidence="8">
    <location>
        <begin position="202"/>
        <end position="251"/>
    </location>
</feature>
<dbReference type="AlphaFoldDB" id="A0A420Y068"/>
<proteinExistence type="inferred from homology"/>
<gene>
    <name evidence="11" type="primary">YOS9</name>
    <name evidence="11" type="ORF">DL546_001252</name>
</gene>
<keyword evidence="4 7" id="KW-0430">Lectin</keyword>
<feature type="compositionally biased region" description="Basic and acidic residues" evidence="8">
    <location>
        <begin position="202"/>
        <end position="229"/>
    </location>
</feature>
<feature type="region of interest" description="Disordered" evidence="8">
    <location>
        <begin position="502"/>
        <end position="557"/>
    </location>
</feature>
<keyword evidence="3 9" id="KW-0732">Signal</keyword>
<feature type="domain" description="MRH" evidence="10">
    <location>
        <begin position="151"/>
        <end position="318"/>
    </location>
</feature>
<keyword evidence="7" id="KW-0472">Membrane</keyword>
<dbReference type="GO" id="GO:0005788">
    <property type="term" value="C:endoplasmic reticulum lumen"/>
    <property type="evidence" value="ECO:0007669"/>
    <property type="project" value="UniProtKB-UniRule"/>
</dbReference>
<dbReference type="EMBL" id="QVQW01000083">
    <property type="protein sequence ID" value="RKU41058.1"/>
    <property type="molecule type" value="Genomic_DNA"/>
</dbReference>
<dbReference type="PANTHER" id="PTHR15414:SF0">
    <property type="entry name" value="ENDOPLASMIC RETICULUM LECTIN 1"/>
    <property type="match status" value="1"/>
</dbReference>
<comment type="function">
    <text evidence="7">Lectin involved in the quality control of the secretory pathway. As a member of the endoplasmic reticulum-associated degradation lumenal (ERAD-L) surveillance system, targets misfolded endoplasmic reticulum lumenal glycoproteins for degradation.</text>
</comment>
<evidence type="ECO:0000259" key="10">
    <source>
        <dbReference type="PROSITE" id="PS51914"/>
    </source>
</evidence>
<dbReference type="Gene3D" id="2.70.130.10">
    <property type="entry name" value="Mannose-6-phosphate receptor binding domain"/>
    <property type="match status" value="1"/>
</dbReference>
<evidence type="ECO:0000256" key="8">
    <source>
        <dbReference type="SAM" id="MobiDB-lite"/>
    </source>
</evidence>
<dbReference type="PANTHER" id="PTHR15414">
    <property type="entry name" value="OS-9-RELATED"/>
    <property type="match status" value="1"/>
</dbReference>
<dbReference type="GO" id="GO:0005789">
    <property type="term" value="C:endoplasmic reticulum membrane"/>
    <property type="evidence" value="ECO:0007669"/>
    <property type="project" value="UniProtKB-SubCell"/>
</dbReference>
<feature type="compositionally biased region" description="Basic and acidic residues" evidence="8">
    <location>
        <begin position="515"/>
        <end position="525"/>
    </location>
</feature>
<dbReference type="InterPro" id="IPR045149">
    <property type="entry name" value="OS-9-like"/>
</dbReference>
<evidence type="ECO:0000256" key="3">
    <source>
        <dbReference type="ARBA" id="ARBA00022729"/>
    </source>
</evidence>
<name>A0A420Y068_9PEZI</name>
<dbReference type="PROSITE" id="PS51914">
    <property type="entry name" value="MRH"/>
    <property type="match status" value="1"/>
</dbReference>
<evidence type="ECO:0000313" key="11">
    <source>
        <dbReference type="EMBL" id="RKU41058.1"/>
    </source>
</evidence>
<feature type="compositionally biased region" description="Polar residues" evidence="8">
    <location>
        <begin position="232"/>
        <end position="243"/>
    </location>
</feature>
<keyword evidence="5 7" id="KW-0256">Endoplasmic reticulum</keyword>